<comment type="similarity">
    <text evidence="4">Belongs to the choline monooxygenase family.</text>
</comment>
<sequence>MATSMLHYFGLGNSASLDKEEVKDTPVRALPASWYTSPGMYELERRAIFSKRWLFMTHSSRIKETGDWLRYEIAGFDFIITRDRQGKINAFHNVCRHRAYPVIEKEGSGNAKILACRYHGWSYGLDGKLAKAPGYQNLDGYEKEENGLFRIHVKVDINGFIWVNLDANEVPEVPWEEHFRDVDKQERYKAYNFDDYDLDHSYELDGHYNWKILADNFNECYHCPTTHADIPEFLNLDSFDSDLKDGHIQHHCISTPEQIAKGLYTASTYYFPVSAMVVSPHFIMIQKFHPTSANNSKMAYEIYRNRNSSDQDFKLISEMYERVMREDKVLCNNAQKNLDRNVFINGQLHPKYEKAPLFFQSAVRDAITRHFELEKSEKREIWPAKRSSSDERSSNLSATGQSHPRRLDHQVLVNPAQPTAPSLQKAIQVSRNHEGTSGWSGALPGQQLSLQTPRAGALPSAYLSVRRGGRVRYISKSFWGFVAGQESLSDDFLDENRHASLDLPPPHIAVTGLAILLRSLPTKPVCDALLHAFFIAVWPVMPLVHRVTLQAEYDEFWECCRNGDTPPAKLVDDPTFICLLFAVLLSGASAAPAAIWEPVSPKRLEKEATLNDLKAAYETSLSMSKHIEHPTYNTLVSTLLTRPFMDEPRDPMRNLVSVSTTVRIAQAMGFHSELACSDLDTVVREMRRRAWWHIVWLDVQSSISTGLPLCCGNDMQDTPAEMVGSGESVAMIYAIGRFETACLEATIITRLQSPQGVTAAVLREMATSAKKLHQKIDTLIAKISTGEILEKGSPWANASPATHPFLYRDDTSQPTVIASLTQIMLTLLKSDVLVLLKKPYLQPPDSESPQARKSWHRSYGPLQCTFLILIYLHYFQQEPDYHIARYYVDKMIHHYISRHQSPNSSLQNGGPDTSKPPMPVAVQVLVDLHGRLDLPAGNNEVPPLAFNWKPDQSRVPSTQPKTISNISVPHPRSGQPSSVTSLSATAHSESEHSTISGHTLSDASTAESASSAYSAMFDQQFLASMSDLEALSSLLVMESDELFSNCPRDDLETLNSDGS</sequence>
<evidence type="ECO:0000256" key="8">
    <source>
        <dbReference type="ARBA" id="ARBA00022723"/>
    </source>
</evidence>
<dbReference type="UniPathway" id="UPA00529">
    <property type="reaction ID" value="UER00430"/>
</dbReference>
<evidence type="ECO:0000313" key="17">
    <source>
        <dbReference type="Proteomes" id="UP000054383"/>
    </source>
</evidence>
<dbReference type="PRINTS" id="PR00090">
    <property type="entry name" value="RNGDIOXGNASE"/>
</dbReference>
<dbReference type="CDD" id="cd00680">
    <property type="entry name" value="RHO_alpha_C"/>
    <property type="match status" value="1"/>
</dbReference>
<dbReference type="Pfam" id="PF00848">
    <property type="entry name" value="Ring_hydroxyl_A"/>
    <property type="match status" value="2"/>
</dbReference>
<organism evidence="16 17">
    <name type="scientific">Talaromyces islandicus</name>
    <name type="common">Penicillium islandicum</name>
    <dbReference type="NCBI Taxonomy" id="28573"/>
    <lineage>
        <taxon>Eukaryota</taxon>
        <taxon>Fungi</taxon>
        <taxon>Dikarya</taxon>
        <taxon>Ascomycota</taxon>
        <taxon>Pezizomycotina</taxon>
        <taxon>Eurotiomycetes</taxon>
        <taxon>Eurotiomycetidae</taxon>
        <taxon>Eurotiales</taxon>
        <taxon>Trichocomaceae</taxon>
        <taxon>Talaromyces</taxon>
        <taxon>Talaromyces sect. Islandici</taxon>
    </lineage>
</organism>
<evidence type="ECO:0000256" key="6">
    <source>
        <dbReference type="ARBA" id="ARBA00014931"/>
    </source>
</evidence>
<evidence type="ECO:0000256" key="3">
    <source>
        <dbReference type="ARBA" id="ARBA00004866"/>
    </source>
</evidence>
<keyword evidence="11" id="KW-0411">Iron-sulfur</keyword>
<dbReference type="Gene3D" id="3.90.380.10">
    <property type="entry name" value="Naphthalene 1,2-dioxygenase Alpha Subunit, Chain A, domain 1"/>
    <property type="match status" value="2"/>
</dbReference>
<keyword evidence="10" id="KW-0408">Iron</keyword>
<dbReference type="Pfam" id="PF04082">
    <property type="entry name" value="Fungal_trans"/>
    <property type="match status" value="1"/>
</dbReference>
<dbReference type="PANTHER" id="PTHR43756:SF5">
    <property type="entry name" value="CHOLINE MONOOXYGENASE, CHLOROPLASTIC"/>
    <property type="match status" value="1"/>
</dbReference>
<dbReference type="GO" id="GO:0006351">
    <property type="term" value="P:DNA-templated transcription"/>
    <property type="evidence" value="ECO:0007669"/>
    <property type="project" value="InterPro"/>
</dbReference>
<dbReference type="GO" id="GO:0008270">
    <property type="term" value="F:zinc ion binding"/>
    <property type="evidence" value="ECO:0007669"/>
    <property type="project" value="InterPro"/>
</dbReference>
<evidence type="ECO:0000256" key="7">
    <source>
        <dbReference type="ARBA" id="ARBA00022714"/>
    </source>
</evidence>
<dbReference type="OrthoDB" id="426882at2759"/>
<keyword evidence="9" id="KW-0560">Oxidoreductase</keyword>
<evidence type="ECO:0000256" key="2">
    <source>
        <dbReference type="ARBA" id="ARBA00002149"/>
    </source>
</evidence>
<name>A0A0U1LTN4_TALIS</name>
<evidence type="ECO:0000256" key="4">
    <source>
        <dbReference type="ARBA" id="ARBA00010848"/>
    </source>
</evidence>
<evidence type="ECO:0000313" key="16">
    <source>
        <dbReference type="EMBL" id="CRG86472.1"/>
    </source>
</evidence>
<dbReference type="GO" id="GO:0051537">
    <property type="term" value="F:2 iron, 2 sulfur cluster binding"/>
    <property type="evidence" value="ECO:0007669"/>
    <property type="project" value="UniProtKB-KW"/>
</dbReference>
<keyword evidence="12" id="KW-0539">Nucleus</keyword>
<feature type="region of interest" description="Disordered" evidence="14">
    <location>
        <begin position="899"/>
        <end position="918"/>
    </location>
</feature>
<dbReference type="InterPro" id="IPR036922">
    <property type="entry name" value="Rieske_2Fe-2S_sf"/>
</dbReference>
<dbReference type="SUPFAM" id="SSF50022">
    <property type="entry name" value="ISP domain"/>
    <property type="match status" value="1"/>
</dbReference>
<evidence type="ECO:0000259" key="15">
    <source>
        <dbReference type="PROSITE" id="PS51296"/>
    </source>
</evidence>
<gene>
    <name evidence="16" type="ORF">PISL3812_03478</name>
</gene>
<dbReference type="InterPro" id="IPR017941">
    <property type="entry name" value="Rieske_2Fe-2S"/>
</dbReference>
<feature type="compositionally biased region" description="Polar residues" evidence="14">
    <location>
        <begin position="954"/>
        <end position="967"/>
    </location>
</feature>
<protein>
    <recommendedName>
        <fullName evidence="6">Choline monooxygenase, chloroplastic</fullName>
        <ecNumber evidence="5">1.14.15.7</ecNumber>
    </recommendedName>
</protein>
<keyword evidence="17" id="KW-1185">Reference proteome</keyword>
<evidence type="ECO:0000256" key="9">
    <source>
        <dbReference type="ARBA" id="ARBA00023002"/>
    </source>
</evidence>
<dbReference type="InterPro" id="IPR015879">
    <property type="entry name" value="Ring_hydroxy_dOase_asu_C_dom"/>
</dbReference>
<dbReference type="STRING" id="28573.A0A0U1LTN4"/>
<dbReference type="Proteomes" id="UP000054383">
    <property type="component" value="Unassembled WGS sequence"/>
</dbReference>
<dbReference type="SMART" id="SM00906">
    <property type="entry name" value="Fungal_trans"/>
    <property type="match status" value="1"/>
</dbReference>
<dbReference type="EMBL" id="CVMT01000002">
    <property type="protein sequence ID" value="CRG86472.1"/>
    <property type="molecule type" value="Genomic_DNA"/>
</dbReference>
<dbReference type="CDD" id="cd03469">
    <property type="entry name" value="Rieske_RO_Alpha_N"/>
    <property type="match status" value="1"/>
</dbReference>
<feature type="compositionally biased region" description="Basic and acidic residues" evidence="14">
    <location>
        <begin position="378"/>
        <end position="393"/>
    </location>
</feature>
<dbReference type="SUPFAM" id="SSF55961">
    <property type="entry name" value="Bet v1-like"/>
    <property type="match status" value="1"/>
</dbReference>
<keyword evidence="7" id="KW-0001">2Fe-2S</keyword>
<comment type="pathway">
    <text evidence="3">Amine and polyamine biosynthesis; betaine biosynthesis via choline pathway; betaine aldehyde from choline (monooxygenase route): step 1/1.</text>
</comment>
<dbReference type="OMA" id="DYHIARY"/>
<reference evidence="16 17" key="1">
    <citation type="submission" date="2015-04" db="EMBL/GenBank/DDBJ databases">
        <authorList>
            <person name="Syromyatnikov M.Y."/>
            <person name="Popov V.N."/>
        </authorList>
    </citation>
    <scope>NUCLEOTIDE SEQUENCE [LARGE SCALE GENOMIC DNA]</scope>
    <source>
        <strain evidence="16">WF-38-12</strain>
    </source>
</reference>
<feature type="compositionally biased region" description="Polar residues" evidence="14">
    <location>
        <begin position="899"/>
        <end position="911"/>
    </location>
</feature>
<evidence type="ECO:0000256" key="13">
    <source>
        <dbReference type="ARBA" id="ARBA00049097"/>
    </source>
</evidence>
<dbReference type="GO" id="GO:0019133">
    <property type="term" value="F:choline monooxygenase activity"/>
    <property type="evidence" value="ECO:0007669"/>
    <property type="project" value="UniProtKB-EC"/>
</dbReference>
<evidence type="ECO:0000256" key="5">
    <source>
        <dbReference type="ARBA" id="ARBA00012763"/>
    </source>
</evidence>
<feature type="region of interest" description="Disordered" evidence="14">
    <location>
        <begin position="943"/>
        <end position="1002"/>
    </location>
</feature>
<dbReference type="Pfam" id="PF00355">
    <property type="entry name" value="Rieske"/>
    <property type="match status" value="1"/>
</dbReference>
<evidence type="ECO:0000256" key="10">
    <source>
        <dbReference type="ARBA" id="ARBA00023004"/>
    </source>
</evidence>
<feature type="compositionally biased region" description="Polar residues" evidence="14">
    <location>
        <begin position="416"/>
        <end position="439"/>
    </location>
</feature>
<evidence type="ECO:0000256" key="14">
    <source>
        <dbReference type="SAM" id="MobiDB-lite"/>
    </source>
</evidence>
<dbReference type="InterPro" id="IPR007219">
    <property type="entry name" value="XnlR_reg_dom"/>
</dbReference>
<dbReference type="PANTHER" id="PTHR43756">
    <property type="entry name" value="CHOLINE MONOOXYGENASE, CHLOROPLASTIC"/>
    <property type="match status" value="1"/>
</dbReference>
<evidence type="ECO:0000256" key="1">
    <source>
        <dbReference type="ARBA" id="ARBA00001962"/>
    </source>
</evidence>
<comment type="cofactor">
    <cofactor evidence="1">
        <name>Fe cation</name>
        <dbReference type="ChEBI" id="CHEBI:24875"/>
    </cofactor>
</comment>
<dbReference type="GO" id="GO:0003677">
    <property type="term" value="F:DNA binding"/>
    <property type="evidence" value="ECO:0007669"/>
    <property type="project" value="InterPro"/>
</dbReference>
<dbReference type="EC" id="1.14.15.7" evidence="5"/>
<dbReference type="InterPro" id="IPR001663">
    <property type="entry name" value="Rng_hydr_dOase-A"/>
</dbReference>
<dbReference type="GO" id="GO:0019285">
    <property type="term" value="P:glycine betaine biosynthetic process from choline"/>
    <property type="evidence" value="ECO:0007669"/>
    <property type="project" value="UniProtKB-UniPathway"/>
</dbReference>
<dbReference type="AlphaFoldDB" id="A0A0U1LTN4"/>
<evidence type="ECO:0000256" key="11">
    <source>
        <dbReference type="ARBA" id="ARBA00023014"/>
    </source>
</evidence>
<proteinExistence type="inferred from homology"/>
<comment type="function">
    <text evidence="2">Catalyzes the first step of the osmoprotectant glycine betaine synthesis.</text>
</comment>
<dbReference type="PROSITE" id="PS51296">
    <property type="entry name" value="RIESKE"/>
    <property type="match status" value="1"/>
</dbReference>
<comment type="catalytic activity">
    <reaction evidence="13">
        <text>choline + 2 reduced [2Fe-2S]-[ferredoxin] + O2 + 2 H(+) = betaine aldehyde hydrate + 2 oxidized [2Fe-2S]-[ferredoxin] + H2O</text>
        <dbReference type="Rhea" id="RHEA:17769"/>
        <dbReference type="Rhea" id="RHEA-COMP:10000"/>
        <dbReference type="Rhea" id="RHEA-COMP:10001"/>
        <dbReference type="ChEBI" id="CHEBI:15354"/>
        <dbReference type="ChEBI" id="CHEBI:15377"/>
        <dbReference type="ChEBI" id="CHEBI:15378"/>
        <dbReference type="ChEBI" id="CHEBI:15379"/>
        <dbReference type="ChEBI" id="CHEBI:15870"/>
        <dbReference type="ChEBI" id="CHEBI:33737"/>
        <dbReference type="ChEBI" id="CHEBI:33738"/>
        <dbReference type="EC" id="1.14.15.7"/>
    </reaction>
</comment>
<evidence type="ECO:0000256" key="12">
    <source>
        <dbReference type="ARBA" id="ARBA00023242"/>
    </source>
</evidence>
<dbReference type="GO" id="GO:0005506">
    <property type="term" value="F:iron ion binding"/>
    <property type="evidence" value="ECO:0007669"/>
    <property type="project" value="InterPro"/>
</dbReference>
<feature type="domain" description="Rieske" evidence="15">
    <location>
        <begin position="54"/>
        <end position="152"/>
    </location>
</feature>
<keyword evidence="8" id="KW-0479">Metal-binding</keyword>
<feature type="region of interest" description="Disordered" evidence="14">
    <location>
        <begin position="378"/>
        <end position="446"/>
    </location>
</feature>
<dbReference type="CDD" id="cd12148">
    <property type="entry name" value="fungal_TF_MHR"/>
    <property type="match status" value="1"/>
</dbReference>
<accession>A0A0U1LTN4</accession>
<feature type="compositionally biased region" description="Polar residues" evidence="14">
    <location>
        <begin position="974"/>
        <end position="999"/>
    </location>
</feature>
<dbReference type="Gene3D" id="2.102.10.10">
    <property type="entry name" value="Rieske [2Fe-2S] iron-sulphur domain"/>
    <property type="match status" value="1"/>
</dbReference>